<evidence type="ECO:0000313" key="6">
    <source>
        <dbReference type="Proteomes" id="UP001596435"/>
    </source>
</evidence>
<dbReference type="RefSeq" id="WP_345705156.1">
    <property type="nucleotide sequence ID" value="NZ_BAABKV010000001.1"/>
</dbReference>
<evidence type="ECO:0000256" key="3">
    <source>
        <dbReference type="SAM" id="SignalP"/>
    </source>
</evidence>
<dbReference type="Proteomes" id="UP001596435">
    <property type="component" value="Unassembled WGS sequence"/>
</dbReference>
<sequence>MNRSRLVARLAAPVAALAGALALAGPAFAHVEVESATPQALAVDAVVSFNAEGESPTAGIKQVRVVLPAGLTSGDVSLVDAPKGWQLSAASDGYQVAGPALAPGKSAVYKIKVRQLPDAKQLVFKSVVTYSDGQVDRWIELPQGGTEPEHPASVLKLTAAAPGAKPLPSGGAASPAPASPAASSSAPAAAAPVPDPSSAPAAAPSASPATGTASSSSGSAAATVAVVGLLVVAIAGVIVWRRRAARG</sequence>
<accession>A0ABW2FUH8</accession>
<dbReference type="InterPro" id="IPR012533">
    <property type="entry name" value="YcnI-copper_dom"/>
</dbReference>
<proteinExistence type="predicted"/>
<feature type="signal peptide" evidence="3">
    <location>
        <begin position="1"/>
        <end position="29"/>
    </location>
</feature>
<keyword evidence="2" id="KW-0472">Membrane</keyword>
<gene>
    <name evidence="5" type="ORF">ACFQMG_15125</name>
</gene>
<keyword evidence="6" id="KW-1185">Reference proteome</keyword>
<dbReference type="EMBL" id="JBHTAJ010000024">
    <property type="protein sequence ID" value="MFC7180889.1"/>
    <property type="molecule type" value="Genomic_DNA"/>
</dbReference>
<dbReference type="InterPro" id="IPR038507">
    <property type="entry name" value="YcnI-like_sf"/>
</dbReference>
<dbReference type="Pfam" id="PF07987">
    <property type="entry name" value="DUF1775"/>
    <property type="match status" value="1"/>
</dbReference>
<keyword evidence="2" id="KW-0812">Transmembrane</keyword>
<evidence type="ECO:0000256" key="1">
    <source>
        <dbReference type="SAM" id="MobiDB-lite"/>
    </source>
</evidence>
<feature type="region of interest" description="Disordered" evidence="1">
    <location>
        <begin position="165"/>
        <end position="216"/>
    </location>
</feature>
<keyword evidence="2" id="KW-1133">Transmembrane helix</keyword>
<evidence type="ECO:0000313" key="5">
    <source>
        <dbReference type="EMBL" id="MFC7180889.1"/>
    </source>
</evidence>
<reference evidence="6" key="1">
    <citation type="journal article" date="2019" name="Int. J. Syst. Evol. Microbiol.">
        <title>The Global Catalogue of Microorganisms (GCM) 10K type strain sequencing project: providing services to taxonomists for standard genome sequencing and annotation.</title>
        <authorList>
            <consortium name="The Broad Institute Genomics Platform"/>
            <consortium name="The Broad Institute Genome Sequencing Center for Infectious Disease"/>
            <person name="Wu L."/>
            <person name="Ma J."/>
        </authorList>
    </citation>
    <scope>NUCLEOTIDE SEQUENCE [LARGE SCALE GENOMIC DNA]</scope>
    <source>
        <strain evidence="6">CGMCC 1.12859</strain>
    </source>
</reference>
<keyword evidence="3" id="KW-0732">Signal</keyword>
<evidence type="ECO:0000259" key="4">
    <source>
        <dbReference type="Pfam" id="PF07987"/>
    </source>
</evidence>
<organism evidence="5 6">
    <name type="scientific">Kitasatospora paranensis</name>
    <dbReference type="NCBI Taxonomy" id="258053"/>
    <lineage>
        <taxon>Bacteria</taxon>
        <taxon>Bacillati</taxon>
        <taxon>Actinomycetota</taxon>
        <taxon>Actinomycetes</taxon>
        <taxon>Kitasatosporales</taxon>
        <taxon>Streptomycetaceae</taxon>
        <taxon>Kitasatospora</taxon>
    </lineage>
</organism>
<dbReference type="Gene3D" id="2.60.40.2230">
    <property type="entry name" value="Uncharacterised protein YcnI-like PF07987, DUF1775"/>
    <property type="match status" value="1"/>
</dbReference>
<feature type="domain" description="YncI copper-binding" evidence="4">
    <location>
        <begin position="99"/>
        <end position="157"/>
    </location>
</feature>
<feature type="transmembrane region" description="Helical" evidence="2">
    <location>
        <begin position="220"/>
        <end position="240"/>
    </location>
</feature>
<protein>
    <submittedName>
        <fullName evidence="5">DUF1775 domain-containing protein</fullName>
    </submittedName>
</protein>
<evidence type="ECO:0000256" key="2">
    <source>
        <dbReference type="SAM" id="Phobius"/>
    </source>
</evidence>
<name>A0ABW2FUH8_9ACTN</name>
<feature type="chain" id="PRO_5047265408" evidence="3">
    <location>
        <begin position="30"/>
        <end position="247"/>
    </location>
</feature>
<comment type="caution">
    <text evidence="5">The sequence shown here is derived from an EMBL/GenBank/DDBJ whole genome shotgun (WGS) entry which is preliminary data.</text>
</comment>